<protein>
    <submittedName>
        <fullName evidence="1">Uncharacterized protein</fullName>
    </submittedName>
</protein>
<sequence>MTYLGSVHDFINLAKAVKPEKIDYSRKVHLITDDQELYTYARHFMPVYSRRMLAQTLIYSNPYIHIIHFADFQWWDYKSLVSMTKTSYNIFCFPQSLTLESPMVRVPLEQRLLSIEDPIDLQMLDHNKRNVKFAKFTSVFFPYESPQSMIVDMISRLSQVHIKASSNQKLKFNNIDVGSTDFHISCESDVKLEVSFKDCHASSNFNISGDWFYTTFESCDDSFFTHATLD</sequence>
<dbReference type="AlphaFoldDB" id="A0A0H5C4T1"/>
<evidence type="ECO:0000313" key="2">
    <source>
        <dbReference type="Proteomes" id="UP000038830"/>
    </source>
</evidence>
<accession>A0A0H5C4T1</accession>
<evidence type="ECO:0000313" key="1">
    <source>
        <dbReference type="EMBL" id="CEP22998.1"/>
    </source>
</evidence>
<dbReference type="Proteomes" id="UP000038830">
    <property type="component" value="Unassembled WGS sequence"/>
</dbReference>
<reference evidence="2" key="1">
    <citation type="journal article" date="2015" name="J. Biotechnol.">
        <title>The structure of the Cyberlindnera jadinii genome and its relation to Candida utilis analyzed by the occurrence of single nucleotide polymorphisms.</title>
        <authorList>
            <person name="Rupp O."/>
            <person name="Brinkrolf K."/>
            <person name="Buerth C."/>
            <person name="Kunigo M."/>
            <person name="Schneider J."/>
            <person name="Jaenicke S."/>
            <person name="Goesmann A."/>
            <person name="Puehler A."/>
            <person name="Jaeger K.-E."/>
            <person name="Ernst J.F."/>
        </authorList>
    </citation>
    <scope>NUCLEOTIDE SEQUENCE [LARGE SCALE GENOMIC DNA]</scope>
    <source>
        <strain evidence="2">ATCC 18201 / CBS 1600 / BCRC 20928 / JCM 3617 / NBRC 0987 / NRRL Y-1542</strain>
    </source>
</reference>
<organism evidence="1 2">
    <name type="scientific">Cyberlindnera jadinii (strain ATCC 18201 / CBS 1600 / BCRC 20928 / JCM 3617 / NBRC 0987 / NRRL Y-1542)</name>
    <name type="common">Torula yeast</name>
    <name type="synonym">Candida utilis</name>
    <dbReference type="NCBI Taxonomy" id="983966"/>
    <lineage>
        <taxon>Eukaryota</taxon>
        <taxon>Fungi</taxon>
        <taxon>Dikarya</taxon>
        <taxon>Ascomycota</taxon>
        <taxon>Saccharomycotina</taxon>
        <taxon>Saccharomycetes</taxon>
        <taxon>Phaffomycetales</taxon>
        <taxon>Phaffomycetaceae</taxon>
        <taxon>Cyberlindnera</taxon>
    </lineage>
</organism>
<proteinExistence type="predicted"/>
<dbReference type="EMBL" id="CDQK01000004">
    <property type="protein sequence ID" value="CEP22998.1"/>
    <property type="molecule type" value="Genomic_DNA"/>
</dbReference>
<name>A0A0H5C4T1_CYBJN</name>
<gene>
    <name evidence="1" type="ORF">BN1211_3481</name>
</gene>